<keyword evidence="3" id="KW-1185">Reference proteome</keyword>
<name>A0A139SRD2_9BACT</name>
<evidence type="ECO:0000313" key="3">
    <source>
        <dbReference type="Proteomes" id="UP000071392"/>
    </source>
</evidence>
<evidence type="ECO:0000256" key="1">
    <source>
        <dbReference type="SAM" id="Coils"/>
    </source>
</evidence>
<reference evidence="2 3" key="1">
    <citation type="submission" date="2016-02" db="EMBL/GenBank/DDBJ databases">
        <authorList>
            <person name="Wen L."/>
            <person name="He K."/>
            <person name="Yang H."/>
        </authorList>
    </citation>
    <scope>NUCLEOTIDE SEQUENCE [LARGE SCALE GENOMIC DNA]</scope>
    <source>
        <strain evidence="2 3">CV41</strain>
    </source>
</reference>
<accession>A0A139SRD2</accession>
<dbReference type="OrthoDB" id="196993at2"/>
<dbReference type="STRING" id="1548208.AXK12_02190"/>
<dbReference type="Proteomes" id="UP000071392">
    <property type="component" value="Unassembled WGS sequence"/>
</dbReference>
<dbReference type="AlphaFoldDB" id="A0A139SRD2"/>
<sequence length="93" mass="11295">MKLRRFVTTLYWVLFCAGVVVAGAFFWQTQQEYQNLRTQERGVQARLEDAEQRLREQERTLERLRSDPAYVERVIRQRLGYAKPDEYIVRIRE</sequence>
<proteinExistence type="predicted"/>
<dbReference type="Pfam" id="PF04977">
    <property type="entry name" value="DivIC"/>
    <property type="match status" value="1"/>
</dbReference>
<dbReference type="InterPro" id="IPR007060">
    <property type="entry name" value="FtsL/DivIC"/>
</dbReference>
<keyword evidence="1" id="KW-0175">Coiled coil</keyword>
<organism evidence="2 3">
    <name type="scientific">Cephaloticoccus capnophilus</name>
    <dbReference type="NCBI Taxonomy" id="1548208"/>
    <lineage>
        <taxon>Bacteria</taxon>
        <taxon>Pseudomonadati</taxon>
        <taxon>Verrucomicrobiota</taxon>
        <taxon>Opitutia</taxon>
        <taxon>Opitutales</taxon>
        <taxon>Opitutaceae</taxon>
        <taxon>Cephaloticoccus</taxon>
    </lineage>
</organism>
<protein>
    <submittedName>
        <fullName evidence="2">Septum formation initiator</fullName>
    </submittedName>
</protein>
<feature type="coiled-coil region" evidence="1">
    <location>
        <begin position="33"/>
        <end position="67"/>
    </location>
</feature>
<dbReference type="RefSeq" id="WP_068711028.1">
    <property type="nucleotide sequence ID" value="NZ_LSZP01000013.1"/>
</dbReference>
<dbReference type="EMBL" id="LSZP01000013">
    <property type="protein sequence ID" value="KXU37159.1"/>
    <property type="molecule type" value="Genomic_DNA"/>
</dbReference>
<evidence type="ECO:0000313" key="2">
    <source>
        <dbReference type="EMBL" id="KXU37159.1"/>
    </source>
</evidence>
<comment type="caution">
    <text evidence="2">The sequence shown here is derived from an EMBL/GenBank/DDBJ whole genome shotgun (WGS) entry which is preliminary data.</text>
</comment>
<gene>
    <name evidence="2" type="ORF">AXK12_02190</name>
</gene>